<protein>
    <submittedName>
        <fullName evidence="3">N-substituted formamide deformylase</fullName>
        <ecNumber evidence="3">3.5.1.91</ecNumber>
    </submittedName>
</protein>
<dbReference type="CDD" id="cd01300">
    <property type="entry name" value="YtcJ_like"/>
    <property type="match status" value="1"/>
</dbReference>
<dbReference type="Proteomes" id="UP000250079">
    <property type="component" value="Chromosome"/>
</dbReference>
<dbReference type="OrthoDB" id="9031471at2"/>
<feature type="domain" description="Amidohydrolase 3" evidence="2">
    <location>
        <begin position="71"/>
        <end position="585"/>
    </location>
</feature>
<evidence type="ECO:0000313" key="4">
    <source>
        <dbReference type="Proteomes" id="UP000250079"/>
    </source>
</evidence>
<reference evidence="3 4" key="1">
    <citation type="submission" date="2016-12" db="EMBL/GenBank/DDBJ databases">
        <authorList>
            <person name="Song W.-J."/>
            <person name="Kurnit D.M."/>
        </authorList>
    </citation>
    <scope>NUCLEOTIDE SEQUENCE [LARGE SCALE GENOMIC DNA]</scope>
    <source>
        <strain evidence="3 4">IMCC3135</strain>
    </source>
</reference>
<dbReference type="Gene3D" id="2.30.40.10">
    <property type="entry name" value="Urease, subunit C, domain 1"/>
    <property type="match status" value="1"/>
</dbReference>
<dbReference type="SUPFAM" id="SSF51556">
    <property type="entry name" value="Metallo-dependent hydrolases"/>
    <property type="match status" value="1"/>
</dbReference>
<dbReference type="EMBL" id="CP018632">
    <property type="protein sequence ID" value="ASJ75429.1"/>
    <property type="molecule type" value="Genomic_DNA"/>
</dbReference>
<dbReference type="PANTHER" id="PTHR22642:SF2">
    <property type="entry name" value="PROTEIN LONG AFTER FAR-RED 3"/>
    <property type="match status" value="1"/>
</dbReference>
<evidence type="ECO:0000259" key="2">
    <source>
        <dbReference type="Pfam" id="PF07969"/>
    </source>
</evidence>
<keyword evidence="3" id="KW-0378">Hydrolase</keyword>
<dbReference type="InterPro" id="IPR032466">
    <property type="entry name" value="Metal_Hydrolase"/>
</dbReference>
<dbReference type="AlphaFoldDB" id="A0A2Z2NVR4"/>
<dbReference type="InterPro" id="IPR013108">
    <property type="entry name" value="Amidohydro_3"/>
</dbReference>
<dbReference type="RefSeq" id="WP_088920347.1">
    <property type="nucleotide sequence ID" value="NZ_CP018632.1"/>
</dbReference>
<evidence type="ECO:0000313" key="3">
    <source>
        <dbReference type="EMBL" id="ASJ75429.1"/>
    </source>
</evidence>
<organism evidence="3 4">
    <name type="scientific">Granulosicoccus antarcticus IMCC3135</name>
    <dbReference type="NCBI Taxonomy" id="1192854"/>
    <lineage>
        <taxon>Bacteria</taxon>
        <taxon>Pseudomonadati</taxon>
        <taxon>Pseudomonadota</taxon>
        <taxon>Gammaproteobacteria</taxon>
        <taxon>Chromatiales</taxon>
        <taxon>Granulosicoccaceae</taxon>
        <taxon>Granulosicoccus</taxon>
    </lineage>
</organism>
<dbReference type="InterPro" id="IPR033932">
    <property type="entry name" value="YtcJ-like"/>
</dbReference>
<feature type="signal peptide" evidence="1">
    <location>
        <begin position="1"/>
        <end position="25"/>
    </location>
</feature>
<gene>
    <name evidence="3" type="primary">nfdA</name>
    <name evidence="3" type="ORF">IMCC3135_26870</name>
</gene>
<dbReference type="InterPro" id="IPR011059">
    <property type="entry name" value="Metal-dep_hydrolase_composite"/>
</dbReference>
<dbReference type="KEGG" id="gai:IMCC3135_26870"/>
<proteinExistence type="predicted"/>
<name>A0A2Z2NVR4_9GAMM</name>
<evidence type="ECO:0000256" key="1">
    <source>
        <dbReference type="SAM" id="SignalP"/>
    </source>
</evidence>
<dbReference type="EC" id="3.5.1.91" evidence="3"/>
<keyword evidence="1" id="KW-0732">Signal</keyword>
<dbReference type="PANTHER" id="PTHR22642">
    <property type="entry name" value="IMIDAZOLONEPROPIONASE"/>
    <property type="match status" value="1"/>
</dbReference>
<accession>A0A2Z2NVR4</accession>
<dbReference type="SUPFAM" id="SSF51338">
    <property type="entry name" value="Composite domain of metallo-dependent hydrolases"/>
    <property type="match status" value="1"/>
</dbReference>
<keyword evidence="4" id="KW-1185">Reference proteome</keyword>
<dbReference type="GO" id="GO:0016810">
    <property type="term" value="F:hydrolase activity, acting on carbon-nitrogen (but not peptide) bonds"/>
    <property type="evidence" value="ECO:0007669"/>
    <property type="project" value="InterPro"/>
</dbReference>
<dbReference type="Gene3D" id="3.10.310.70">
    <property type="match status" value="1"/>
</dbReference>
<dbReference type="Pfam" id="PF07969">
    <property type="entry name" value="Amidohydro_3"/>
    <property type="match status" value="1"/>
</dbReference>
<sequence>MNRTALWAVLLVSLFLQGAAGNPEAKLFVNGQILTMDESRPYAEALLTQGTRIIAVGERKVLEARAPVYTRVIDLQGQTMMPGFVDAHSHFPTPGLVHAGLDLSPPPVGTVDMLAVLLARVKGASEQRRAGSWVIGFNYDNAALNSERHPTRAELDLAAPDHPVYLWHRSGHMGVGNSLALEALGHVDHVGLTQWPAELNVGRDADGRLNGLLQESAAPKLRQLLRQLPLRSLLKAFLLARDEYLAAGVTTLQNGYADRISMHILLWAQRTGLLPQRAVLWPAHDKLEQALIDILPAIETDPDVATWSASGKLSQLIGWSIQDSSKFHVGAIKLVADGSPQGRTAWLTEPYKLLPGEPDAALDTAYRGHPAMPEAEFRAWVERYHAAGLQMAIHGNGDASIDLIIDALAMANEHYKRDDARHIVVHAQTIRRDQLRKLAELSVSVSFFPAHTFFWGDWYRDRLLGEVRAANISPLAAADEFGVKYSIHSDAPVTPMRPMTMLWSATQRKTLSGASLGGSLVVSRARALRAMTIDAAWQNHLETDRGSLEAGKLADLILLSGDPLQEEDVRKLHVQRVWIGGRDVYRRKSADPA</sequence>
<dbReference type="Gene3D" id="3.20.20.140">
    <property type="entry name" value="Metal-dependent hydrolases"/>
    <property type="match status" value="1"/>
</dbReference>
<feature type="chain" id="PRO_5016269345" evidence="1">
    <location>
        <begin position="26"/>
        <end position="593"/>
    </location>
</feature>